<dbReference type="GO" id="GO:0046872">
    <property type="term" value="F:metal ion binding"/>
    <property type="evidence" value="ECO:0007669"/>
    <property type="project" value="UniProtKB-KW"/>
</dbReference>
<gene>
    <name evidence="9" type="ORF">LHA35_17805</name>
</gene>
<proteinExistence type="inferred from homology"/>
<feature type="chain" id="PRO_5040930691" evidence="8">
    <location>
        <begin position="26"/>
        <end position="324"/>
    </location>
</feature>
<dbReference type="EMBL" id="JAJAQI010000028">
    <property type="protein sequence ID" value="MCB4823589.1"/>
    <property type="molecule type" value="Genomic_DNA"/>
</dbReference>
<evidence type="ECO:0000313" key="9">
    <source>
        <dbReference type="EMBL" id="MCB4823589.1"/>
    </source>
</evidence>
<dbReference type="PRINTS" id="PR00691">
    <property type="entry name" value="ADHESINB"/>
</dbReference>
<dbReference type="AlphaFoldDB" id="A0A9X1IG88"/>
<evidence type="ECO:0000256" key="8">
    <source>
        <dbReference type="SAM" id="SignalP"/>
    </source>
</evidence>
<dbReference type="RefSeq" id="WP_226610488.1">
    <property type="nucleotide sequence ID" value="NZ_JAJAQI010000028.1"/>
</dbReference>
<dbReference type="PANTHER" id="PTHR42953:SF1">
    <property type="entry name" value="METAL-BINDING PROTEIN HI_0362-RELATED"/>
    <property type="match status" value="1"/>
</dbReference>
<evidence type="ECO:0000256" key="2">
    <source>
        <dbReference type="ARBA" id="ARBA00011028"/>
    </source>
</evidence>
<dbReference type="SUPFAM" id="SSF53807">
    <property type="entry name" value="Helical backbone' metal receptor"/>
    <property type="match status" value="1"/>
</dbReference>
<feature type="signal peptide" evidence="8">
    <location>
        <begin position="1"/>
        <end position="25"/>
    </location>
</feature>
<evidence type="ECO:0000256" key="3">
    <source>
        <dbReference type="ARBA" id="ARBA00022448"/>
    </source>
</evidence>
<dbReference type="Pfam" id="PF01297">
    <property type="entry name" value="ZnuA"/>
    <property type="match status" value="1"/>
</dbReference>
<feature type="region of interest" description="Disordered" evidence="7">
    <location>
        <begin position="116"/>
        <end position="137"/>
    </location>
</feature>
<evidence type="ECO:0000256" key="1">
    <source>
        <dbReference type="ARBA" id="ARBA00004196"/>
    </source>
</evidence>
<dbReference type="InterPro" id="IPR006127">
    <property type="entry name" value="ZnuA-like"/>
</dbReference>
<dbReference type="GO" id="GO:0030313">
    <property type="term" value="C:cell envelope"/>
    <property type="evidence" value="ECO:0007669"/>
    <property type="project" value="UniProtKB-SubCell"/>
</dbReference>
<keyword evidence="10" id="KW-1185">Reference proteome</keyword>
<reference evidence="9" key="1">
    <citation type="submission" date="2021-10" db="EMBL/GenBank/DDBJ databases">
        <title>Roseicella aerolatum sp. nov., isolated from aerosols of e-waste dismantling site.</title>
        <authorList>
            <person name="Qin T."/>
        </authorList>
    </citation>
    <scope>NUCLEOTIDE SEQUENCE</scope>
    <source>
        <strain evidence="9">GB24</strain>
    </source>
</reference>
<comment type="caution">
    <text evidence="9">The sequence shown here is derived from an EMBL/GenBank/DDBJ whole genome shotgun (WGS) entry which is preliminary data.</text>
</comment>
<keyword evidence="5 8" id="KW-0732">Signal</keyword>
<comment type="subcellular location">
    <subcellularLocation>
        <location evidence="1">Cell envelope</location>
    </subcellularLocation>
</comment>
<sequence length="324" mass="34842">MRRRLLLTLAAASAALPAAHRQVVAQTPRADARLPVTASFSILGDMVREVGGGRVAIRSIAGPEADPHLFQPRPSDVQAIQEARLVVRNGLAFEPWFDRLIRSAGYAGPVVTTTDGVQPRGMENHEHGHDHGDGVTRRRQHYVPPRQVADPHCWQDLRLGQAYVRSIASGLAAADPAGADLYRRNADAYLQRLAALDGWVRAQIATVPPARRKVVTSHDALGYFGDAYGVRFLPAQGIMPEGQPSAAQVAALIRQVRAEGITAVFLDAPGSAPVLRRLAEEAGVRVSGRLYADALSPPDGPAPNYEAMFRHNVGLLVPAMRGNA</sequence>
<dbReference type="InterPro" id="IPR006129">
    <property type="entry name" value="AdhesinB"/>
</dbReference>
<evidence type="ECO:0000256" key="5">
    <source>
        <dbReference type="ARBA" id="ARBA00022729"/>
    </source>
</evidence>
<feature type="compositionally biased region" description="Basic and acidic residues" evidence="7">
    <location>
        <begin position="122"/>
        <end position="136"/>
    </location>
</feature>
<dbReference type="Proteomes" id="UP001139311">
    <property type="component" value="Unassembled WGS sequence"/>
</dbReference>
<organism evidence="9 10">
    <name type="scientific">Roseicella aerolata</name>
    <dbReference type="NCBI Taxonomy" id="2883479"/>
    <lineage>
        <taxon>Bacteria</taxon>
        <taxon>Pseudomonadati</taxon>
        <taxon>Pseudomonadota</taxon>
        <taxon>Alphaproteobacteria</taxon>
        <taxon>Acetobacterales</taxon>
        <taxon>Roseomonadaceae</taxon>
        <taxon>Roseicella</taxon>
    </lineage>
</organism>
<name>A0A9X1IG88_9PROT</name>
<evidence type="ECO:0000313" key="10">
    <source>
        <dbReference type="Proteomes" id="UP001139311"/>
    </source>
</evidence>
<accession>A0A9X1IG88</accession>
<keyword evidence="4" id="KW-0479">Metal-binding</keyword>
<evidence type="ECO:0000256" key="4">
    <source>
        <dbReference type="ARBA" id="ARBA00022723"/>
    </source>
</evidence>
<evidence type="ECO:0000256" key="6">
    <source>
        <dbReference type="RuleBase" id="RU003512"/>
    </source>
</evidence>
<dbReference type="GO" id="GO:0030001">
    <property type="term" value="P:metal ion transport"/>
    <property type="evidence" value="ECO:0007669"/>
    <property type="project" value="InterPro"/>
</dbReference>
<dbReference type="Gene3D" id="3.40.50.1980">
    <property type="entry name" value="Nitrogenase molybdenum iron protein domain"/>
    <property type="match status" value="2"/>
</dbReference>
<dbReference type="PANTHER" id="PTHR42953">
    <property type="entry name" value="HIGH-AFFINITY ZINC UPTAKE SYSTEM PROTEIN ZNUA-RELATED"/>
    <property type="match status" value="1"/>
</dbReference>
<dbReference type="PRINTS" id="PR00690">
    <property type="entry name" value="ADHESNFAMILY"/>
</dbReference>
<protein>
    <submittedName>
        <fullName evidence="9">Zinc ABC transporter substrate-binding protein</fullName>
    </submittedName>
</protein>
<comment type="similarity">
    <text evidence="2 6">Belongs to the bacterial solute-binding protein 9 family.</text>
</comment>
<keyword evidence="3 6" id="KW-0813">Transport</keyword>
<dbReference type="GO" id="GO:0007155">
    <property type="term" value="P:cell adhesion"/>
    <property type="evidence" value="ECO:0007669"/>
    <property type="project" value="InterPro"/>
</dbReference>
<dbReference type="InterPro" id="IPR050492">
    <property type="entry name" value="Bact_metal-bind_prot9"/>
</dbReference>
<evidence type="ECO:0000256" key="7">
    <source>
        <dbReference type="SAM" id="MobiDB-lite"/>
    </source>
</evidence>
<dbReference type="InterPro" id="IPR006128">
    <property type="entry name" value="Lipoprotein_PsaA-like"/>
</dbReference>